<evidence type="ECO:0000313" key="2">
    <source>
        <dbReference type="EMBL" id="MBW0503506.1"/>
    </source>
</evidence>
<dbReference type="EMBL" id="AVOT02017432">
    <property type="protein sequence ID" value="MBW0503506.1"/>
    <property type="molecule type" value="Genomic_DNA"/>
</dbReference>
<dbReference type="OrthoDB" id="2123952at2759"/>
<dbReference type="Proteomes" id="UP000765509">
    <property type="component" value="Unassembled WGS sequence"/>
</dbReference>
<protein>
    <submittedName>
        <fullName evidence="2">Uncharacterized protein</fullName>
    </submittedName>
</protein>
<proteinExistence type="predicted"/>
<gene>
    <name evidence="2" type="ORF">O181_043221</name>
</gene>
<organism evidence="2 3">
    <name type="scientific">Austropuccinia psidii MF-1</name>
    <dbReference type="NCBI Taxonomy" id="1389203"/>
    <lineage>
        <taxon>Eukaryota</taxon>
        <taxon>Fungi</taxon>
        <taxon>Dikarya</taxon>
        <taxon>Basidiomycota</taxon>
        <taxon>Pucciniomycotina</taxon>
        <taxon>Pucciniomycetes</taxon>
        <taxon>Pucciniales</taxon>
        <taxon>Sphaerophragmiaceae</taxon>
        <taxon>Austropuccinia</taxon>
    </lineage>
</organism>
<evidence type="ECO:0000313" key="3">
    <source>
        <dbReference type="Proteomes" id="UP000765509"/>
    </source>
</evidence>
<comment type="caution">
    <text evidence="2">The sequence shown here is derived from an EMBL/GenBank/DDBJ whole genome shotgun (WGS) entry which is preliminary data.</text>
</comment>
<sequence>MLTSLCDSNYSYSTPSVIYGLGFFDNLTELSEESMAPTEIYDITSNYNGFNSFRVIEPPCTNCQRKGIPCVESATARSTRFQFCNLRKRNCSQASYSFPDNPRRLWSRIKKSGTFGLEAPVNEPSTSDATSGHSNCELIGHKTDLLPTSMFLGQNWRIHSPQGNPIGVAPEVPILVTRKDGKLGKLKQNLVVQDEIDTDTEGSNEIDGEELEMTTQIQKRRIQSSSQSPVQASTTNNEVIRSPNHLNFQLDPQPGHRHLPLPLPVSNHLWPALPETQFLQNLNQYLKPIATGI</sequence>
<reference evidence="2" key="1">
    <citation type="submission" date="2021-03" db="EMBL/GenBank/DDBJ databases">
        <title>Draft genome sequence of rust myrtle Austropuccinia psidii MF-1, a brazilian biotype.</title>
        <authorList>
            <person name="Quecine M.C."/>
            <person name="Pachon D.M.R."/>
            <person name="Bonatelli M.L."/>
            <person name="Correr F.H."/>
            <person name="Franceschini L.M."/>
            <person name="Leite T.F."/>
            <person name="Margarido G.R.A."/>
            <person name="Almeida C.A."/>
            <person name="Ferrarezi J.A."/>
            <person name="Labate C.A."/>
        </authorList>
    </citation>
    <scope>NUCLEOTIDE SEQUENCE</scope>
    <source>
        <strain evidence="2">MF-1</strain>
    </source>
</reference>
<feature type="compositionally biased region" description="Polar residues" evidence="1">
    <location>
        <begin position="229"/>
        <end position="243"/>
    </location>
</feature>
<name>A0A9Q3DG86_9BASI</name>
<dbReference type="AlphaFoldDB" id="A0A9Q3DG86"/>
<accession>A0A9Q3DG86</accession>
<evidence type="ECO:0000256" key="1">
    <source>
        <dbReference type="SAM" id="MobiDB-lite"/>
    </source>
</evidence>
<feature type="region of interest" description="Disordered" evidence="1">
    <location>
        <begin position="221"/>
        <end position="243"/>
    </location>
</feature>
<keyword evidence="3" id="KW-1185">Reference proteome</keyword>